<sequence length="337" mass="38904">MQSSSILLPDFASHTCFATRFNRYCNRVAVETKHWIFKENSGMIAGLTPRLYDTQKFTLLASVCYPDAAYPQLRLCSDFLAYFFYLDDLTDDMDNGSTQSVAKHIMCCLNHPKSFRSSFRIGKMTTDYFRRITQTSSTSVQQRFITTMSLFLTSVDQQAQDRAMGHIPEIEGYIKHRRETSGCRTCFVLIEYANNLCIPDEVLRHPIISEMENAANDVVSFANDVYSFNQEQFKGDNHNMIVVLIHNSPNMSLEEAVKYVANRTYMAMDYFNQLKATLPKWGPKIDTEVGTYINGLQNWMGGVFFWSFETERYFGKEVKRVKMSRSVVLLDRPSKNK</sequence>
<evidence type="ECO:0000313" key="2">
    <source>
        <dbReference type="Proteomes" id="UP001163835"/>
    </source>
</evidence>
<reference evidence="1" key="1">
    <citation type="submission" date="2022-09" db="EMBL/GenBank/DDBJ databases">
        <title>A Global Phylogenomic Analysis of the Shiitake Genus Lentinula.</title>
        <authorList>
            <consortium name="DOE Joint Genome Institute"/>
            <person name="Sierra-Patev S."/>
            <person name="Min B."/>
            <person name="Naranjo-Ortiz M."/>
            <person name="Looney B."/>
            <person name="Konkel Z."/>
            <person name="Slot J.C."/>
            <person name="Sakamoto Y."/>
            <person name="Steenwyk J.L."/>
            <person name="Rokas A."/>
            <person name="Carro J."/>
            <person name="Camarero S."/>
            <person name="Ferreira P."/>
            <person name="Molpeceres G."/>
            <person name="Ruiz-Duenas F.J."/>
            <person name="Serrano A."/>
            <person name="Henrissat B."/>
            <person name="Drula E."/>
            <person name="Hughes K.W."/>
            <person name="Mata J.L."/>
            <person name="Ishikawa N.K."/>
            <person name="Vargas-Isla R."/>
            <person name="Ushijima S."/>
            <person name="Smith C.A."/>
            <person name="Ahrendt S."/>
            <person name="Andreopoulos W."/>
            <person name="He G."/>
            <person name="Labutti K."/>
            <person name="Lipzen A."/>
            <person name="Ng V."/>
            <person name="Riley R."/>
            <person name="Sandor L."/>
            <person name="Barry K."/>
            <person name="Martinez A.T."/>
            <person name="Xiao Y."/>
            <person name="Gibbons J.G."/>
            <person name="Terashima K."/>
            <person name="Grigoriev I.V."/>
            <person name="Hibbett D.S."/>
        </authorList>
    </citation>
    <scope>NUCLEOTIDE SEQUENCE</scope>
    <source>
        <strain evidence="1">TMI1499</strain>
    </source>
</reference>
<protein>
    <submittedName>
        <fullName evidence="1">Isoprenoid synthase domain-containing protein</fullName>
    </submittedName>
</protein>
<name>A0ACC1TRT5_9AGAR</name>
<dbReference type="Proteomes" id="UP001163835">
    <property type="component" value="Unassembled WGS sequence"/>
</dbReference>
<keyword evidence="2" id="KW-1185">Reference proteome</keyword>
<organism evidence="1 2">
    <name type="scientific">Lentinula aff. lateritia</name>
    <dbReference type="NCBI Taxonomy" id="2804960"/>
    <lineage>
        <taxon>Eukaryota</taxon>
        <taxon>Fungi</taxon>
        <taxon>Dikarya</taxon>
        <taxon>Basidiomycota</taxon>
        <taxon>Agaricomycotina</taxon>
        <taxon>Agaricomycetes</taxon>
        <taxon>Agaricomycetidae</taxon>
        <taxon>Agaricales</taxon>
        <taxon>Marasmiineae</taxon>
        <taxon>Omphalotaceae</taxon>
        <taxon>Lentinula</taxon>
    </lineage>
</organism>
<gene>
    <name evidence="1" type="ORF">F5876DRAFT_48369</name>
</gene>
<proteinExistence type="predicted"/>
<accession>A0ACC1TRT5</accession>
<dbReference type="EMBL" id="MU795322">
    <property type="protein sequence ID" value="KAJ3807288.1"/>
    <property type="molecule type" value="Genomic_DNA"/>
</dbReference>
<comment type="caution">
    <text evidence="1">The sequence shown here is derived from an EMBL/GenBank/DDBJ whole genome shotgun (WGS) entry which is preliminary data.</text>
</comment>
<evidence type="ECO:0000313" key="1">
    <source>
        <dbReference type="EMBL" id="KAJ3807288.1"/>
    </source>
</evidence>